<gene>
    <name evidence="1" type="ORF">GX51_08166</name>
</gene>
<proteinExistence type="predicted"/>
<dbReference type="AlphaFoldDB" id="A0A2B7WGV0"/>
<sequence>MKWDKDVGRLFMPGTVPAPFHGWGDIGSDTFLSHEELSESKAPNRVVYEIAHYELLRSKRKRNIRARLVDARSTWTIDFQTLKIHARTLLTRNYGQFESPKLDTRNIIYLAFESHG</sequence>
<reference evidence="1 2" key="1">
    <citation type="submission" date="2017-10" db="EMBL/GenBank/DDBJ databases">
        <title>Comparative genomics in systemic dimorphic fungi from Ajellomycetaceae.</title>
        <authorList>
            <person name="Munoz J.F."/>
            <person name="Mcewen J.G."/>
            <person name="Clay O.K."/>
            <person name="Cuomo C.A."/>
        </authorList>
    </citation>
    <scope>NUCLEOTIDE SEQUENCE [LARGE SCALE GENOMIC DNA]</scope>
    <source>
        <strain evidence="1 2">UAMH130</strain>
    </source>
</reference>
<evidence type="ECO:0000313" key="1">
    <source>
        <dbReference type="EMBL" id="PGG95700.1"/>
    </source>
</evidence>
<evidence type="ECO:0000313" key="2">
    <source>
        <dbReference type="Proteomes" id="UP000224080"/>
    </source>
</evidence>
<organism evidence="1 2">
    <name type="scientific">Blastomyces parvus</name>
    <dbReference type="NCBI Taxonomy" id="2060905"/>
    <lineage>
        <taxon>Eukaryota</taxon>
        <taxon>Fungi</taxon>
        <taxon>Dikarya</taxon>
        <taxon>Ascomycota</taxon>
        <taxon>Pezizomycotina</taxon>
        <taxon>Eurotiomycetes</taxon>
        <taxon>Eurotiomycetidae</taxon>
        <taxon>Onygenales</taxon>
        <taxon>Ajellomycetaceae</taxon>
        <taxon>Blastomyces</taxon>
    </lineage>
</organism>
<name>A0A2B7WGV0_9EURO</name>
<keyword evidence="2" id="KW-1185">Reference proteome</keyword>
<comment type="caution">
    <text evidence="1">The sequence shown here is derived from an EMBL/GenBank/DDBJ whole genome shotgun (WGS) entry which is preliminary data.</text>
</comment>
<protein>
    <submittedName>
        <fullName evidence="1">Uncharacterized protein</fullName>
    </submittedName>
</protein>
<dbReference type="EMBL" id="PDNC01000212">
    <property type="protein sequence ID" value="PGG95700.1"/>
    <property type="molecule type" value="Genomic_DNA"/>
</dbReference>
<dbReference type="Proteomes" id="UP000224080">
    <property type="component" value="Unassembled WGS sequence"/>
</dbReference>
<accession>A0A2B7WGV0</accession>